<keyword evidence="7 12" id="KW-0663">Pyridoxal phosphate</keyword>
<dbReference type="InterPro" id="IPR015421">
    <property type="entry name" value="PyrdxlP-dep_Trfase_major"/>
</dbReference>
<evidence type="ECO:0000256" key="2">
    <source>
        <dbReference type="ARBA" id="ARBA00005099"/>
    </source>
</evidence>
<name>A0A0J6C7L1_9BORD</name>
<dbReference type="NCBIfam" id="TIGR01364">
    <property type="entry name" value="serC_1"/>
    <property type="match status" value="1"/>
</dbReference>
<proteinExistence type="inferred from homology"/>
<dbReference type="HAMAP" id="MF_00160">
    <property type="entry name" value="SerC_aminotrans_5"/>
    <property type="match status" value="1"/>
</dbReference>
<evidence type="ECO:0000256" key="12">
    <source>
        <dbReference type="HAMAP-Rule" id="MF_00160"/>
    </source>
</evidence>
<keyword evidence="8 12" id="KW-0664">Pyridoxine biosynthesis</keyword>
<evidence type="ECO:0000256" key="8">
    <source>
        <dbReference type="ARBA" id="ARBA00023096"/>
    </source>
</evidence>
<evidence type="ECO:0000256" key="13">
    <source>
        <dbReference type="RuleBase" id="RU004505"/>
    </source>
</evidence>
<keyword evidence="4 12" id="KW-0032">Aminotransferase</keyword>
<evidence type="ECO:0000313" key="18">
    <source>
        <dbReference type="Proteomes" id="UP000092950"/>
    </source>
</evidence>
<dbReference type="EC" id="2.6.1.52" evidence="12"/>
<comment type="subunit">
    <text evidence="12">Homodimer.</text>
</comment>
<evidence type="ECO:0000256" key="9">
    <source>
        <dbReference type="ARBA" id="ARBA00023299"/>
    </source>
</evidence>
<evidence type="ECO:0000313" key="16">
    <source>
        <dbReference type="EMBL" id="CUI56333.1"/>
    </source>
</evidence>
<keyword evidence="18" id="KW-1185">Reference proteome</keyword>
<evidence type="ECO:0000256" key="6">
    <source>
        <dbReference type="ARBA" id="ARBA00022679"/>
    </source>
</evidence>
<dbReference type="GO" id="GO:0030170">
    <property type="term" value="F:pyridoxal phosphate binding"/>
    <property type="evidence" value="ECO:0007669"/>
    <property type="project" value="UniProtKB-UniRule"/>
</dbReference>
<dbReference type="InterPro" id="IPR020578">
    <property type="entry name" value="Aminotrans_V_PyrdxlP_BS"/>
</dbReference>
<dbReference type="RefSeq" id="WP_043212860.1">
    <property type="nucleotide sequence ID" value="NZ_CAJGUP010000214.1"/>
</dbReference>
<evidence type="ECO:0000256" key="5">
    <source>
        <dbReference type="ARBA" id="ARBA00022605"/>
    </source>
</evidence>
<dbReference type="InterPro" id="IPR000192">
    <property type="entry name" value="Aminotrans_V_dom"/>
</dbReference>
<comment type="pathway">
    <text evidence="2 12 13">Amino-acid biosynthesis; L-serine biosynthesis; L-serine from 3-phospho-D-glycerate: step 2/3.</text>
</comment>
<dbReference type="Pfam" id="PF00266">
    <property type="entry name" value="Aminotran_5"/>
    <property type="match status" value="1"/>
</dbReference>
<feature type="binding site" evidence="12">
    <location>
        <position position="104"/>
    </location>
    <ligand>
        <name>pyridoxal 5'-phosphate</name>
        <dbReference type="ChEBI" id="CHEBI:597326"/>
    </ligand>
</feature>
<dbReference type="Proteomes" id="UP000053096">
    <property type="component" value="Unassembled WGS sequence"/>
</dbReference>
<feature type="binding site" evidence="12">
    <location>
        <position position="42"/>
    </location>
    <ligand>
        <name>L-glutamate</name>
        <dbReference type="ChEBI" id="CHEBI:29985"/>
    </ligand>
</feature>
<feature type="binding site" evidence="12">
    <location>
        <position position="211"/>
    </location>
    <ligand>
        <name>pyridoxal 5'-phosphate</name>
        <dbReference type="ChEBI" id="CHEBI:597326"/>
    </ligand>
</feature>
<dbReference type="EMBL" id="CP016440">
    <property type="protein sequence ID" value="ANY15602.1"/>
    <property type="molecule type" value="Genomic_DNA"/>
</dbReference>
<reference evidence="16 17" key="1">
    <citation type="submission" date="2015-09" db="EMBL/GenBank/DDBJ databases">
        <authorList>
            <person name="Jackson K.R."/>
            <person name="Lunt B.L."/>
            <person name="Fisher J.N.B."/>
            <person name="Gardner A.V."/>
            <person name="Bailey M.E."/>
            <person name="Deus L.M."/>
            <person name="Earl A.S."/>
            <person name="Gibby P.D."/>
            <person name="Hartmann K.A."/>
            <person name="Liu J.E."/>
            <person name="Manci A.M."/>
            <person name="Nielsen D.A."/>
            <person name="Solomon M.B."/>
            <person name="Breakwell D.P."/>
            <person name="Burnett S.H."/>
            <person name="Grose J.H."/>
        </authorList>
    </citation>
    <scope>NUCLEOTIDE SEQUENCE [LARGE SCALE GENOMIC DNA]</scope>
    <source>
        <strain evidence="16 17">2789STDY5608636</strain>
    </source>
</reference>
<feature type="domain" description="Aminotransferase class V" evidence="14">
    <location>
        <begin position="5"/>
        <end position="364"/>
    </location>
</feature>
<dbReference type="OrthoDB" id="9809412at2"/>
<reference evidence="15 18" key="2">
    <citation type="submission" date="2016-07" db="EMBL/GenBank/DDBJ databases">
        <title>Complete genome sequences of Bordetella pseudohinzii.</title>
        <authorList>
            <person name="Spilker T."/>
            <person name="Darrah R."/>
            <person name="LiPuma J.J."/>
        </authorList>
    </citation>
    <scope>NUCLEOTIDE SEQUENCE [LARGE SCALE GENOMIC DNA]</scope>
    <source>
        <strain evidence="15 18">HI4681</strain>
    </source>
</reference>
<keyword evidence="6 12" id="KW-0808">Transferase</keyword>
<evidence type="ECO:0000256" key="4">
    <source>
        <dbReference type="ARBA" id="ARBA00022576"/>
    </source>
</evidence>
<dbReference type="GO" id="GO:0006564">
    <property type="term" value="P:L-serine biosynthetic process"/>
    <property type="evidence" value="ECO:0007669"/>
    <property type="project" value="UniProtKB-UniRule"/>
</dbReference>
<feature type="modified residue" description="N6-(pyridoxal phosphate)lysine" evidence="12">
    <location>
        <position position="212"/>
    </location>
</feature>
<comment type="caution">
    <text evidence="12">Lacks conserved residue(s) required for the propagation of feature annotation.</text>
</comment>
<dbReference type="AlphaFoldDB" id="A0A0J6C7L1"/>
<comment type="function">
    <text evidence="12">Catalyzes the reversible conversion of 3-phosphohydroxypyruvate to phosphoserine and of 3-hydroxy-2-oxo-4-phosphonooxybutanoate to phosphohydroxythreonine.</text>
</comment>
<dbReference type="GO" id="GO:0004648">
    <property type="term" value="F:O-phospho-L-serine:2-oxoglutarate aminotransferase activity"/>
    <property type="evidence" value="ECO:0007669"/>
    <property type="project" value="UniProtKB-UniRule"/>
</dbReference>
<dbReference type="Gene3D" id="3.90.1150.10">
    <property type="entry name" value="Aspartate Aminotransferase, domain 1"/>
    <property type="match status" value="1"/>
</dbReference>
<organism evidence="16 17">
    <name type="scientific">Bordetella pseudohinzii</name>
    <dbReference type="NCBI Taxonomy" id="1331258"/>
    <lineage>
        <taxon>Bacteria</taxon>
        <taxon>Pseudomonadati</taxon>
        <taxon>Pseudomonadota</taxon>
        <taxon>Betaproteobacteria</taxon>
        <taxon>Burkholderiales</taxon>
        <taxon>Alcaligenaceae</taxon>
        <taxon>Bordetella</taxon>
    </lineage>
</organism>
<keyword evidence="12" id="KW-0963">Cytoplasm</keyword>
<dbReference type="PANTHER" id="PTHR43247">
    <property type="entry name" value="PHOSPHOSERINE AMINOTRANSFERASE"/>
    <property type="match status" value="1"/>
</dbReference>
<comment type="cofactor">
    <cofactor evidence="12">
        <name>pyridoxal 5'-phosphate</name>
        <dbReference type="ChEBI" id="CHEBI:597326"/>
    </cofactor>
    <text evidence="12">Binds 1 pyridoxal phosphate per subunit.</text>
</comment>
<comment type="pathway">
    <text evidence="1 12">Cofactor biosynthesis; pyridoxine 5'-phosphate biosynthesis; pyridoxine 5'-phosphate from D-erythrose 4-phosphate: step 3/5.</text>
</comment>
<evidence type="ECO:0000259" key="14">
    <source>
        <dbReference type="Pfam" id="PF00266"/>
    </source>
</evidence>
<dbReference type="Proteomes" id="UP000092950">
    <property type="component" value="Chromosome"/>
</dbReference>
<dbReference type="GO" id="GO:0008615">
    <property type="term" value="P:pyridoxine biosynthetic process"/>
    <property type="evidence" value="ECO:0007669"/>
    <property type="project" value="UniProtKB-UniRule"/>
</dbReference>
<dbReference type="FunFam" id="3.40.640.10:FF:000010">
    <property type="entry name" value="Phosphoserine aminotransferase"/>
    <property type="match status" value="1"/>
</dbReference>
<evidence type="ECO:0000256" key="3">
    <source>
        <dbReference type="ARBA" id="ARBA00006904"/>
    </source>
</evidence>
<dbReference type="InterPro" id="IPR015422">
    <property type="entry name" value="PyrdxlP-dep_Trfase_small"/>
</dbReference>
<dbReference type="UniPathway" id="UPA00135">
    <property type="reaction ID" value="UER00197"/>
</dbReference>
<evidence type="ECO:0000256" key="7">
    <source>
        <dbReference type="ARBA" id="ARBA00022898"/>
    </source>
</evidence>
<dbReference type="GO" id="GO:0005737">
    <property type="term" value="C:cytoplasm"/>
    <property type="evidence" value="ECO:0007669"/>
    <property type="project" value="UniProtKB-SubCell"/>
</dbReference>
<evidence type="ECO:0000313" key="15">
    <source>
        <dbReference type="EMBL" id="ANY15602.1"/>
    </source>
</evidence>
<dbReference type="KEGG" id="bpdz:BBN53_06615"/>
<dbReference type="PANTHER" id="PTHR43247:SF1">
    <property type="entry name" value="PHOSPHOSERINE AMINOTRANSFERASE"/>
    <property type="match status" value="1"/>
</dbReference>
<dbReference type="InterPro" id="IPR015424">
    <property type="entry name" value="PyrdxlP-dep_Trfase"/>
</dbReference>
<dbReference type="SUPFAM" id="SSF53383">
    <property type="entry name" value="PLP-dependent transferases"/>
    <property type="match status" value="1"/>
</dbReference>
<comment type="catalytic activity">
    <reaction evidence="11 12 13">
        <text>O-phospho-L-serine + 2-oxoglutarate = 3-phosphooxypyruvate + L-glutamate</text>
        <dbReference type="Rhea" id="RHEA:14329"/>
        <dbReference type="ChEBI" id="CHEBI:16810"/>
        <dbReference type="ChEBI" id="CHEBI:18110"/>
        <dbReference type="ChEBI" id="CHEBI:29985"/>
        <dbReference type="ChEBI" id="CHEBI:57524"/>
        <dbReference type="EC" id="2.6.1.52"/>
    </reaction>
</comment>
<gene>
    <name evidence="12 16" type="primary">serC</name>
    <name evidence="15" type="ORF">BBN53_06615</name>
    <name evidence="16" type="ORF">ERS370011_01182</name>
</gene>
<comment type="catalytic activity">
    <reaction evidence="10 12">
        <text>4-(phosphooxy)-L-threonine + 2-oxoglutarate = (R)-3-hydroxy-2-oxo-4-phosphooxybutanoate + L-glutamate</text>
        <dbReference type="Rhea" id="RHEA:16573"/>
        <dbReference type="ChEBI" id="CHEBI:16810"/>
        <dbReference type="ChEBI" id="CHEBI:29985"/>
        <dbReference type="ChEBI" id="CHEBI:58452"/>
        <dbReference type="ChEBI" id="CHEBI:58538"/>
        <dbReference type="EC" id="2.6.1.52"/>
    </reaction>
</comment>
<feature type="binding site" evidence="12">
    <location>
        <position position="188"/>
    </location>
    <ligand>
        <name>pyridoxal 5'-phosphate</name>
        <dbReference type="ChEBI" id="CHEBI:597326"/>
    </ligand>
</feature>
<comment type="subcellular location">
    <subcellularLocation>
        <location evidence="12">Cytoplasm</location>
    </subcellularLocation>
</comment>
<sequence>MARPWNFSAGPSVLPEVVLQQAAAEMLDWQGSGMSVMEMSHRGRQFVQICDEAEADLRELMNLPADYAVMFMQGGGLGENAIVPMNLIGRRGVPAADFVVTGHWSTRSHKEAGRYGDARIAASSAQAAEIGGREQRPFTWVPPAASWQVRPEAAYLHLCSNETIGGVEFTDWPDLAALGAPDVPLVVDASSHFLSRPLDATRTGLLFAGAQKNAGPAGVTVVIARRDLLGKALSICPSAFDYANVAAEHSRYNTPPTFAIYVAGLVYKWVKAQGGVQALEAANKAKADLLYGYLDASGFYRNPVEPSVRSRMNVPFVLRDESLNDAFLQGAEAAGLLALKGHKSVGGMRASIYNAMPLAGVQALVDYLKEFERRYG</sequence>
<comment type="similarity">
    <text evidence="3 12">Belongs to the class-V pyridoxal-phosphate-dependent aminotransferase family. SerC subfamily.</text>
</comment>
<evidence type="ECO:0000256" key="1">
    <source>
        <dbReference type="ARBA" id="ARBA00004915"/>
    </source>
</evidence>
<dbReference type="EMBL" id="CYTV01000002">
    <property type="protein sequence ID" value="CUI56333.1"/>
    <property type="molecule type" value="Genomic_DNA"/>
</dbReference>
<accession>A0A0M7DS04</accession>
<dbReference type="Gene3D" id="3.40.640.10">
    <property type="entry name" value="Type I PLP-dependent aspartate aminotransferase-like (Major domain)"/>
    <property type="match status" value="1"/>
</dbReference>
<accession>A0A0J6C7L1</accession>
<dbReference type="UniPathway" id="UPA00244">
    <property type="reaction ID" value="UER00311"/>
</dbReference>
<evidence type="ECO:0000313" key="17">
    <source>
        <dbReference type="Proteomes" id="UP000053096"/>
    </source>
</evidence>
<evidence type="ECO:0000256" key="11">
    <source>
        <dbReference type="ARBA" id="ARBA00049007"/>
    </source>
</evidence>
<feature type="binding site" evidence="12">
    <location>
        <begin position="253"/>
        <end position="254"/>
    </location>
    <ligand>
        <name>pyridoxal 5'-phosphate</name>
        <dbReference type="ChEBI" id="CHEBI:597326"/>
    </ligand>
</feature>
<evidence type="ECO:0000256" key="10">
    <source>
        <dbReference type="ARBA" id="ARBA00047630"/>
    </source>
</evidence>
<keyword evidence="5 12" id="KW-0028">Amino-acid biosynthesis</keyword>
<dbReference type="InterPro" id="IPR022278">
    <property type="entry name" value="Pser_aminoTfrase"/>
</dbReference>
<dbReference type="PROSITE" id="PS00595">
    <property type="entry name" value="AA_TRANSFER_CLASS_5"/>
    <property type="match status" value="1"/>
</dbReference>
<dbReference type="PIRSF" id="PIRSF000525">
    <property type="entry name" value="SerC"/>
    <property type="match status" value="1"/>
</dbReference>
<keyword evidence="9 12" id="KW-0718">Serine biosynthesis</keyword>
<protein>
    <recommendedName>
        <fullName evidence="12">Phosphoserine aminotransferase</fullName>
        <ecNumber evidence="12">2.6.1.52</ecNumber>
    </recommendedName>
    <alternativeName>
        <fullName evidence="12">Phosphohydroxythreonine aminotransferase</fullName>
        <shortName evidence="12">PSAT</shortName>
    </alternativeName>
</protein>
<dbReference type="FunFam" id="3.90.1150.10:FF:000006">
    <property type="entry name" value="Phosphoserine aminotransferase"/>
    <property type="match status" value="1"/>
</dbReference>
<dbReference type="NCBIfam" id="NF003764">
    <property type="entry name" value="PRK05355.1"/>
    <property type="match status" value="1"/>
</dbReference>
<feature type="binding site" evidence="12">
    <location>
        <position position="163"/>
    </location>
    <ligand>
        <name>pyridoxal 5'-phosphate</name>
        <dbReference type="ChEBI" id="CHEBI:597326"/>
    </ligand>
</feature>